<dbReference type="OrthoDB" id="9804431at2"/>
<evidence type="ECO:0000313" key="8">
    <source>
        <dbReference type="EMBL" id="TWT47794.1"/>
    </source>
</evidence>
<evidence type="ECO:0000259" key="7">
    <source>
        <dbReference type="PROSITE" id="PS51722"/>
    </source>
</evidence>
<evidence type="ECO:0000256" key="5">
    <source>
        <dbReference type="ARBA" id="ARBA00023134"/>
    </source>
</evidence>
<evidence type="ECO:0000256" key="1">
    <source>
        <dbReference type="ARBA" id="ARBA00017872"/>
    </source>
</evidence>
<protein>
    <recommendedName>
        <fullName evidence="1">Elongation factor G</fullName>
    </recommendedName>
</protein>
<dbReference type="InterPro" id="IPR000795">
    <property type="entry name" value="T_Tr_GTP-bd_dom"/>
</dbReference>
<organism evidence="8 9">
    <name type="scientific">Botrimarina hoheduenensis</name>
    <dbReference type="NCBI Taxonomy" id="2528000"/>
    <lineage>
        <taxon>Bacteria</taxon>
        <taxon>Pseudomonadati</taxon>
        <taxon>Planctomycetota</taxon>
        <taxon>Planctomycetia</taxon>
        <taxon>Pirellulales</taxon>
        <taxon>Lacipirellulaceae</taxon>
        <taxon>Botrimarina</taxon>
    </lineage>
</organism>
<dbReference type="InterPro" id="IPR027417">
    <property type="entry name" value="P-loop_NTPase"/>
</dbReference>
<dbReference type="AlphaFoldDB" id="A0A5C5WB24"/>
<dbReference type="NCBIfam" id="NF009381">
    <property type="entry name" value="PRK12740.1-5"/>
    <property type="match status" value="1"/>
</dbReference>
<dbReference type="InterPro" id="IPR053905">
    <property type="entry name" value="EF-G-like_DII"/>
</dbReference>
<dbReference type="PANTHER" id="PTHR43261:SF6">
    <property type="entry name" value="ELONGATION FACTOR G-LIKE PROTEIN"/>
    <property type="match status" value="1"/>
</dbReference>
<comment type="function">
    <text evidence="6">Catalyzes the GTP-dependent ribosomal translocation step during translation elongation. During this step, the ribosome changes from the pre-translocational (PRE) to the post-translocational (POST) state as the newly formed A-site-bound peptidyl-tRNA and P-site-bound deacylated tRNA move to the P and E sites, respectively. Catalyzes the coordinated movement of the two tRNA molecules, the mRNA and conformational changes in the ribosome.</text>
</comment>
<dbReference type="RefSeq" id="WP_146572655.1">
    <property type="nucleotide sequence ID" value="NZ_SJPH01000002.1"/>
</dbReference>
<dbReference type="Gene3D" id="3.40.50.300">
    <property type="entry name" value="P-loop containing nucleotide triphosphate hydrolases"/>
    <property type="match status" value="1"/>
</dbReference>
<keyword evidence="4" id="KW-0648">Protein biosynthesis</keyword>
<dbReference type="CDD" id="cd03713">
    <property type="entry name" value="EFG_mtEFG_C"/>
    <property type="match status" value="1"/>
</dbReference>
<dbReference type="SUPFAM" id="SSF54211">
    <property type="entry name" value="Ribosomal protein S5 domain 2-like"/>
    <property type="match status" value="1"/>
</dbReference>
<keyword evidence="5" id="KW-0342">GTP-binding</keyword>
<dbReference type="Pfam" id="PF00009">
    <property type="entry name" value="GTP_EFTU"/>
    <property type="match status" value="1"/>
</dbReference>
<dbReference type="NCBIfam" id="TIGR00231">
    <property type="entry name" value="small_GTP"/>
    <property type="match status" value="1"/>
</dbReference>
<gene>
    <name evidence="8" type="primary">fusA_2</name>
    <name evidence="8" type="ORF">Pla111_14170</name>
</gene>
<sequence>MNGFSPAELPAPSSIRALCLCGHAGAGKTTLCERLLFHAGEIKRLGSVEQGNTVSDYAEEERLHGHSLQPSVMHFDYEGHHVNLIDTPGVSDFIGHAIACFPAVESVVLVIDATKGIESETRRLMRVATQRRLPRMIVVNKIDVPDLDLAGLTDQIREAFGAVCLPINLPTSDCSSVIEVFEHDAHEPTAFSSAEAAHTQIVEQVVEVDDTLTERYLDGGEGRLDPQALHDAFEKALREGQLVPIVYASAKSGAGIQHLLHVTASLLPSPLEGNPRPFVSGSQPLIAQCDADQPTLAHVFRVATDRHIGKLSVFRVHQGVVRARSELYLNDSRKPIRVGHVMRLQGKEHRETDAIGPGEIGALSKLDEIHFDAVLHDGATPENPPHIVPLPLPRPMYGLAVELKRHADETKFSNAIQKLQEEDPCLVLERIAATKQTVLRGLGELHLRVVIERLDAQYGVQLITSPPMIAYQETISSPAEGHYRHKKQTGGAGQFGEVSLRVSPLPEDHPSGFEFENMTVGGSIPRQFMPAIEKGIRQVLDDGAVAGYPLSGVRVEVFDGKHHEVDSKEIAFITAGKKAFLEAIHHAAPVLLEPFVALEVTAPQQYMGDITGDIATRRGRVSDSLMQTDACVIKAVVPMSELQEYSTRLKSLTAGAGVFAMEYSHNEPAPPNVQQEVVAAYRANGKAEPAGV</sequence>
<dbReference type="GO" id="GO:0003746">
    <property type="term" value="F:translation elongation factor activity"/>
    <property type="evidence" value="ECO:0007669"/>
    <property type="project" value="UniProtKB-KW"/>
</dbReference>
<dbReference type="EMBL" id="SJPH01000002">
    <property type="protein sequence ID" value="TWT47794.1"/>
    <property type="molecule type" value="Genomic_DNA"/>
</dbReference>
<dbReference type="InterPro" id="IPR014721">
    <property type="entry name" value="Ribsml_uS5_D2-typ_fold_subgr"/>
</dbReference>
<dbReference type="InterPro" id="IPR035649">
    <property type="entry name" value="EFG_V"/>
</dbReference>
<dbReference type="InterPro" id="IPR000640">
    <property type="entry name" value="EFG_V-like"/>
</dbReference>
<dbReference type="InterPro" id="IPR041095">
    <property type="entry name" value="EFG_II"/>
</dbReference>
<dbReference type="Pfam" id="PF00679">
    <property type="entry name" value="EFG_C"/>
    <property type="match status" value="1"/>
</dbReference>
<evidence type="ECO:0000256" key="2">
    <source>
        <dbReference type="ARBA" id="ARBA00022741"/>
    </source>
</evidence>
<dbReference type="Gene3D" id="3.30.70.870">
    <property type="entry name" value="Elongation Factor G (Translational Gtpase), domain 3"/>
    <property type="match status" value="1"/>
</dbReference>
<dbReference type="InterPro" id="IPR005517">
    <property type="entry name" value="Transl_elong_EFG/EF2_IV"/>
</dbReference>
<comment type="caution">
    <text evidence="8">The sequence shown here is derived from an EMBL/GenBank/DDBJ whole genome shotgun (WGS) entry which is preliminary data.</text>
</comment>
<reference evidence="8 9" key="1">
    <citation type="submission" date="2019-02" db="EMBL/GenBank/DDBJ databases">
        <title>Deep-cultivation of Planctomycetes and their phenomic and genomic characterization uncovers novel biology.</title>
        <authorList>
            <person name="Wiegand S."/>
            <person name="Jogler M."/>
            <person name="Boedeker C."/>
            <person name="Pinto D."/>
            <person name="Vollmers J."/>
            <person name="Rivas-Marin E."/>
            <person name="Kohn T."/>
            <person name="Peeters S.H."/>
            <person name="Heuer A."/>
            <person name="Rast P."/>
            <person name="Oberbeckmann S."/>
            <person name="Bunk B."/>
            <person name="Jeske O."/>
            <person name="Meyerdierks A."/>
            <person name="Storesund J.E."/>
            <person name="Kallscheuer N."/>
            <person name="Luecker S."/>
            <person name="Lage O.M."/>
            <person name="Pohl T."/>
            <person name="Merkel B.J."/>
            <person name="Hornburger P."/>
            <person name="Mueller R.-W."/>
            <person name="Bruemmer F."/>
            <person name="Labrenz M."/>
            <person name="Spormann A.M."/>
            <person name="Op Den Camp H."/>
            <person name="Overmann J."/>
            <person name="Amann R."/>
            <person name="Jetten M.S.M."/>
            <person name="Mascher T."/>
            <person name="Medema M.H."/>
            <person name="Devos D.P."/>
            <person name="Kaster A.-K."/>
            <person name="Ovreas L."/>
            <person name="Rohde M."/>
            <person name="Galperin M.Y."/>
            <person name="Jogler C."/>
        </authorList>
    </citation>
    <scope>NUCLEOTIDE SEQUENCE [LARGE SCALE GENOMIC DNA]</scope>
    <source>
        <strain evidence="8 9">Pla111</strain>
    </source>
</reference>
<accession>A0A5C5WB24</accession>
<evidence type="ECO:0000256" key="6">
    <source>
        <dbReference type="ARBA" id="ARBA00024731"/>
    </source>
</evidence>
<dbReference type="FunFam" id="3.30.70.240:FF:000001">
    <property type="entry name" value="Elongation factor G"/>
    <property type="match status" value="1"/>
</dbReference>
<dbReference type="SMART" id="SM00889">
    <property type="entry name" value="EFG_IV"/>
    <property type="match status" value="1"/>
</dbReference>
<dbReference type="GO" id="GO:0003924">
    <property type="term" value="F:GTPase activity"/>
    <property type="evidence" value="ECO:0007669"/>
    <property type="project" value="InterPro"/>
</dbReference>
<dbReference type="CDD" id="cd01434">
    <property type="entry name" value="EFG_mtEFG1_IV"/>
    <property type="match status" value="1"/>
</dbReference>
<dbReference type="InterPro" id="IPR020568">
    <property type="entry name" value="Ribosomal_Su5_D2-typ_SF"/>
</dbReference>
<dbReference type="SMART" id="SM00838">
    <property type="entry name" value="EFG_C"/>
    <property type="match status" value="1"/>
</dbReference>
<keyword evidence="2" id="KW-0547">Nucleotide-binding</keyword>
<evidence type="ECO:0000256" key="3">
    <source>
        <dbReference type="ARBA" id="ARBA00022768"/>
    </source>
</evidence>
<dbReference type="Pfam" id="PF03764">
    <property type="entry name" value="EFG_IV"/>
    <property type="match status" value="1"/>
</dbReference>
<evidence type="ECO:0000313" key="9">
    <source>
        <dbReference type="Proteomes" id="UP000318995"/>
    </source>
</evidence>
<keyword evidence="3 8" id="KW-0251">Elongation factor</keyword>
<dbReference type="Gene3D" id="3.30.70.240">
    <property type="match status" value="1"/>
</dbReference>
<evidence type="ECO:0000256" key="4">
    <source>
        <dbReference type="ARBA" id="ARBA00022917"/>
    </source>
</evidence>
<dbReference type="Pfam" id="PF22042">
    <property type="entry name" value="EF-G_D2"/>
    <property type="match status" value="1"/>
</dbReference>
<dbReference type="Gene3D" id="2.40.30.10">
    <property type="entry name" value="Translation factors"/>
    <property type="match status" value="1"/>
</dbReference>
<dbReference type="SUPFAM" id="SSF52540">
    <property type="entry name" value="P-loop containing nucleoside triphosphate hydrolases"/>
    <property type="match status" value="1"/>
</dbReference>
<dbReference type="GO" id="GO:0032790">
    <property type="term" value="P:ribosome disassembly"/>
    <property type="evidence" value="ECO:0007669"/>
    <property type="project" value="TreeGrafter"/>
</dbReference>
<dbReference type="NCBIfam" id="NF009891">
    <property type="entry name" value="PRK13351.1-1"/>
    <property type="match status" value="1"/>
</dbReference>
<dbReference type="GO" id="GO:0005525">
    <property type="term" value="F:GTP binding"/>
    <property type="evidence" value="ECO:0007669"/>
    <property type="project" value="UniProtKB-KW"/>
</dbReference>
<feature type="domain" description="Tr-type G" evidence="7">
    <location>
        <begin position="13"/>
        <end position="271"/>
    </location>
</feature>
<dbReference type="Pfam" id="PF14492">
    <property type="entry name" value="EFG_III"/>
    <property type="match status" value="1"/>
</dbReference>
<dbReference type="PROSITE" id="PS51722">
    <property type="entry name" value="G_TR_2"/>
    <property type="match status" value="1"/>
</dbReference>
<dbReference type="SUPFAM" id="SSF54980">
    <property type="entry name" value="EF-G C-terminal domain-like"/>
    <property type="match status" value="2"/>
</dbReference>
<dbReference type="PANTHER" id="PTHR43261">
    <property type="entry name" value="TRANSLATION ELONGATION FACTOR G-RELATED"/>
    <property type="match status" value="1"/>
</dbReference>
<dbReference type="InterPro" id="IPR009000">
    <property type="entry name" value="Transl_B-barrel_sf"/>
</dbReference>
<proteinExistence type="predicted"/>
<dbReference type="InterPro" id="IPR047872">
    <property type="entry name" value="EFG_IV"/>
</dbReference>
<dbReference type="Gene3D" id="3.30.230.10">
    <property type="match status" value="1"/>
</dbReference>
<dbReference type="InterPro" id="IPR035647">
    <property type="entry name" value="EFG_III/V"/>
</dbReference>
<name>A0A5C5WB24_9BACT</name>
<dbReference type="Proteomes" id="UP000318995">
    <property type="component" value="Unassembled WGS sequence"/>
</dbReference>
<keyword evidence="9" id="KW-1185">Reference proteome</keyword>
<dbReference type="FunFam" id="3.30.230.10:FF:000003">
    <property type="entry name" value="Elongation factor G"/>
    <property type="match status" value="1"/>
</dbReference>
<dbReference type="InterPro" id="IPR005225">
    <property type="entry name" value="Small_GTP-bd"/>
</dbReference>
<dbReference type="SUPFAM" id="SSF50447">
    <property type="entry name" value="Translation proteins"/>
    <property type="match status" value="1"/>
</dbReference>